<dbReference type="InterPro" id="IPR018607">
    <property type="entry name" value="Ctf8"/>
</dbReference>
<evidence type="ECO:0000256" key="1">
    <source>
        <dbReference type="ARBA" id="ARBA00004123"/>
    </source>
</evidence>
<keyword evidence="4" id="KW-0539">Nucleus</keyword>
<evidence type="ECO:0000313" key="7">
    <source>
        <dbReference type="Proteomes" id="UP000079169"/>
    </source>
</evidence>
<evidence type="ECO:0000256" key="3">
    <source>
        <dbReference type="ARBA" id="ARBA00023125"/>
    </source>
</evidence>
<comment type="similarity">
    <text evidence="6">Belongs to the CTF8 family.</text>
</comment>
<dbReference type="AlphaFoldDB" id="A0A1S4EL75"/>
<evidence type="ECO:0000256" key="6">
    <source>
        <dbReference type="ARBA" id="ARBA00038447"/>
    </source>
</evidence>
<dbReference type="GO" id="GO:0007064">
    <property type="term" value="P:mitotic sister chromatid cohesion"/>
    <property type="evidence" value="ECO:0007669"/>
    <property type="project" value="InterPro"/>
</dbReference>
<dbReference type="PANTHER" id="PTHR28605">
    <property type="entry name" value="CTF8, CHROMOSOME TRANSMISSION FIDELITY FACTOR 8 HOMOLOG (S. CEREVISIAE)"/>
    <property type="match status" value="1"/>
</dbReference>
<dbReference type="PaxDb" id="121845-A0A1S4EL75"/>
<evidence type="ECO:0000256" key="5">
    <source>
        <dbReference type="ARBA" id="ARBA00023306"/>
    </source>
</evidence>
<sequence>MPEWGLVELQGNLESRSNTRMENKFVGDLHIQKNGTPVLIIGHHVIHGKVQTLDKPLAVMQKVLSNPNVDPSTIASSSKADLNLNRSQSSSVEYEILAVIRRKMIFKARPKPIVVTHGKSMYAYE</sequence>
<accession>A0A1S4EL75</accession>
<name>A0A1S4EL75_DIACI</name>
<evidence type="ECO:0000313" key="8">
    <source>
        <dbReference type="RefSeq" id="XP_017302916.1"/>
    </source>
</evidence>
<proteinExistence type="inferred from homology"/>
<evidence type="ECO:0000256" key="4">
    <source>
        <dbReference type="ARBA" id="ARBA00023242"/>
    </source>
</evidence>
<dbReference type="OMA" id="TNVPKPC"/>
<keyword evidence="3" id="KW-0238">DNA-binding</keyword>
<gene>
    <name evidence="8" type="primary">LOC103517354</name>
</gene>
<dbReference type="GO" id="GO:0006260">
    <property type="term" value="P:DNA replication"/>
    <property type="evidence" value="ECO:0007669"/>
    <property type="project" value="UniProtKB-KW"/>
</dbReference>
<dbReference type="Pfam" id="PF09696">
    <property type="entry name" value="Ctf8"/>
    <property type="match status" value="1"/>
</dbReference>
<evidence type="ECO:0000256" key="2">
    <source>
        <dbReference type="ARBA" id="ARBA00022705"/>
    </source>
</evidence>
<keyword evidence="7" id="KW-1185">Reference proteome</keyword>
<keyword evidence="5" id="KW-0131">Cell cycle</keyword>
<comment type="subcellular location">
    <subcellularLocation>
        <location evidence="1">Nucleus</location>
    </subcellularLocation>
</comment>
<organism evidence="7 8">
    <name type="scientific">Diaphorina citri</name>
    <name type="common">Asian citrus psyllid</name>
    <dbReference type="NCBI Taxonomy" id="121845"/>
    <lineage>
        <taxon>Eukaryota</taxon>
        <taxon>Metazoa</taxon>
        <taxon>Ecdysozoa</taxon>
        <taxon>Arthropoda</taxon>
        <taxon>Hexapoda</taxon>
        <taxon>Insecta</taxon>
        <taxon>Pterygota</taxon>
        <taxon>Neoptera</taxon>
        <taxon>Paraneoptera</taxon>
        <taxon>Hemiptera</taxon>
        <taxon>Sternorrhyncha</taxon>
        <taxon>Psylloidea</taxon>
        <taxon>Psyllidae</taxon>
        <taxon>Diaphorininae</taxon>
        <taxon>Diaphorina</taxon>
    </lineage>
</organism>
<dbReference type="Proteomes" id="UP000079169">
    <property type="component" value="Unplaced"/>
</dbReference>
<protein>
    <submittedName>
        <fullName evidence="8">Chromosome transmission fidelity protein 8 homolog</fullName>
    </submittedName>
</protein>
<keyword evidence="2" id="KW-0235">DNA replication</keyword>
<dbReference type="GO" id="GO:0003677">
    <property type="term" value="F:DNA binding"/>
    <property type="evidence" value="ECO:0007669"/>
    <property type="project" value="UniProtKB-KW"/>
</dbReference>
<dbReference type="RefSeq" id="XP_017302916.1">
    <property type="nucleotide sequence ID" value="XM_017447427.2"/>
</dbReference>
<dbReference type="STRING" id="121845.A0A1S4EL75"/>
<dbReference type="KEGG" id="dci:103517354"/>
<dbReference type="GeneID" id="103517354"/>
<dbReference type="GO" id="GO:0031390">
    <property type="term" value="C:Ctf18 RFC-like complex"/>
    <property type="evidence" value="ECO:0007669"/>
    <property type="project" value="InterPro"/>
</dbReference>
<dbReference type="PANTHER" id="PTHR28605:SF1">
    <property type="entry name" value="CHROMOSOME TRANSMISSION FIDELITY FACTOR 8"/>
    <property type="match status" value="1"/>
</dbReference>
<reference evidence="8" key="1">
    <citation type="submission" date="2025-08" db="UniProtKB">
        <authorList>
            <consortium name="RefSeq"/>
        </authorList>
    </citation>
    <scope>IDENTIFICATION</scope>
</reference>